<feature type="region of interest" description="Disordered" evidence="1">
    <location>
        <begin position="98"/>
        <end position="117"/>
    </location>
</feature>
<reference evidence="3 4" key="1">
    <citation type="submission" date="2021-01" db="EMBL/GenBank/DDBJ databases">
        <title>Sequencing the genomes of 1000 actinobacteria strains.</title>
        <authorList>
            <person name="Klenk H.-P."/>
        </authorList>
    </citation>
    <scope>NUCLEOTIDE SEQUENCE [LARGE SCALE GENOMIC DNA]</scope>
    <source>
        <strain evidence="3 4">DSM 13657</strain>
    </source>
</reference>
<feature type="region of interest" description="Disordered" evidence="1">
    <location>
        <begin position="29"/>
        <end position="54"/>
    </location>
</feature>
<proteinExistence type="predicted"/>
<evidence type="ECO:0000256" key="1">
    <source>
        <dbReference type="SAM" id="MobiDB-lite"/>
    </source>
</evidence>
<feature type="chain" id="PRO_5046976010" evidence="2">
    <location>
        <begin position="31"/>
        <end position="214"/>
    </location>
</feature>
<organism evidence="3 4">
    <name type="scientific">Brevibacterium paucivorans</name>
    <dbReference type="NCBI Taxonomy" id="170994"/>
    <lineage>
        <taxon>Bacteria</taxon>
        <taxon>Bacillati</taxon>
        <taxon>Actinomycetota</taxon>
        <taxon>Actinomycetes</taxon>
        <taxon>Micrococcales</taxon>
        <taxon>Brevibacteriaceae</taxon>
        <taxon>Brevibacterium</taxon>
    </lineage>
</organism>
<evidence type="ECO:0000256" key="2">
    <source>
        <dbReference type="SAM" id="SignalP"/>
    </source>
</evidence>
<keyword evidence="4" id="KW-1185">Reference proteome</keyword>
<accession>A0ABS2SHJ5</accession>
<dbReference type="EMBL" id="JAFBCP010000001">
    <property type="protein sequence ID" value="MBM7815706.1"/>
    <property type="molecule type" value="Genomic_DNA"/>
</dbReference>
<feature type="compositionally biased region" description="Polar residues" evidence="1">
    <location>
        <begin position="98"/>
        <end position="110"/>
    </location>
</feature>
<feature type="compositionally biased region" description="Polar residues" evidence="1">
    <location>
        <begin position="41"/>
        <end position="54"/>
    </location>
</feature>
<comment type="caution">
    <text evidence="3">The sequence shown here is derived from an EMBL/GenBank/DDBJ whole genome shotgun (WGS) entry which is preliminary data.</text>
</comment>
<evidence type="ECO:0000313" key="3">
    <source>
        <dbReference type="EMBL" id="MBM7815706.1"/>
    </source>
</evidence>
<dbReference type="Proteomes" id="UP000809290">
    <property type="component" value="Unassembled WGS sequence"/>
</dbReference>
<evidence type="ECO:0000313" key="4">
    <source>
        <dbReference type="Proteomes" id="UP000809290"/>
    </source>
</evidence>
<protein>
    <submittedName>
        <fullName evidence="3">Uncharacterized protein</fullName>
    </submittedName>
</protein>
<name>A0ABS2SHJ5_9MICO</name>
<feature type="compositionally biased region" description="Low complexity" evidence="1">
    <location>
        <begin position="29"/>
        <end position="40"/>
    </location>
</feature>
<gene>
    <name evidence="3" type="ORF">JOE56_000400</name>
</gene>
<feature type="signal peptide" evidence="2">
    <location>
        <begin position="1"/>
        <end position="30"/>
    </location>
</feature>
<dbReference type="RefSeq" id="WP_204514605.1">
    <property type="nucleotide sequence ID" value="NZ_JAFBCP010000001.1"/>
</dbReference>
<sequence>MPRTIQNYSTTTLTVGILAFGGLGATPATAAPTEGPAANTSQPTQTINSPSQSNISKADRFVHRSGNTYSFDAENARSVLSSSETSQVQSAVDGWNTNLQANQSSGQTRAGETRGAPDLVKGEHGYIKAHWWGLEIHVDNWLAGKIQNGTATSSAIAAGVGPASSETGVDGVAGGIVSAVLAASAGVQSLCRDDKGEATYYAPSSPTRPSCAIR</sequence>
<keyword evidence="2" id="KW-0732">Signal</keyword>